<dbReference type="SUPFAM" id="SSF56112">
    <property type="entry name" value="Protein kinase-like (PK-like)"/>
    <property type="match status" value="1"/>
</dbReference>
<keyword evidence="7 15" id="KW-0418">Kinase</keyword>
<keyword evidence="9" id="KW-0206">Cytoskeleton</keyword>
<dbReference type="Gene3D" id="1.10.510.10">
    <property type="entry name" value="Transferase(Phosphotransferase) domain 1"/>
    <property type="match status" value="1"/>
</dbReference>
<comment type="subcellular location">
    <subcellularLocation>
        <location evidence="1">Cytoplasm</location>
        <location evidence="1">Cytoskeleton</location>
        <location evidence="1">Microtubule organizing center</location>
        <location evidence="1">Centrosome</location>
    </subcellularLocation>
    <subcellularLocation>
        <location evidence="2">Cytoplasm</location>
        <location evidence="2">Cytoskeleton</location>
        <location evidence="2">Spindle pole</location>
    </subcellularLocation>
</comment>
<dbReference type="EC" id="2.7.11.34" evidence="10"/>
<evidence type="ECO:0000256" key="9">
    <source>
        <dbReference type="ARBA" id="ARBA00023212"/>
    </source>
</evidence>
<gene>
    <name evidence="15" type="ORF">CLF_110182</name>
</gene>
<dbReference type="PROSITE" id="PS00107">
    <property type="entry name" value="PROTEIN_KINASE_ATP"/>
    <property type="match status" value="1"/>
</dbReference>
<dbReference type="PANTHER" id="PTHR43289">
    <property type="entry name" value="MITOGEN-ACTIVATED PROTEIN KINASE KINASE KINASE 20-RELATED"/>
    <property type="match status" value="1"/>
</dbReference>
<keyword evidence="6 11" id="KW-0547">Nucleotide-binding</keyword>
<dbReference type="GO" id="GO:0005524">
    <property type="term" value="F:ATP binding"/>
    <property type="evidence" value="ECO:0007669"/>
    <property type="project" value="UniProtKB-UniRule"/>
</dbReference>
<dbReference type="CDD" id="cd08224">
    <property type="entry name" value="STKc_Nek6_7"/>
    <property type="match status" value="1"/>
</dbReference>
<comment type="similarity">
    <text evidence="3">Belongs to the protein kinase superfamily. NEK Ser/Thr protein kinase family. NIMA subfamily.</text>
</comment>
<evidence type="ECO:0000256" key="3">
    <source>
        <dbReference type="ARBA" id="ARBA00010886"/>
    </source>
</evidence>
<proteinExistence type="inferred from homology"/>
<dbReference type="PANTHER" id="PTHR43289:SF6">
    <property type="entry name" value="SERINE_THREONINE-PROTEIN KINASE NEKL-3"/>
    <property type="match status" value="1"/>
</dbReference>
<keyword evidence="8 11" id="KW-0067">ATP-binding</keyword>
<keyword evidence="9" id="KW-0963">Cytoplasm</keyword>
<dbReference type="GO" id="GO:0005813">
    <property type="term" value="C:centrosome"/>
    <property type="evidence" value="ECO:0007669"/>
    <property type="project" value="UniProtKB-SubCell"/>
</dbReference>
<dbReference type="PRINTS" id="PR00109">
    <property type="entry name" value="TYRKINASE"/>
</dbReference>
<feature type="binding site" evidence="11">
    <location>
        <position position="156"/>
    </location>
    <ligand>
        <name>ATP</name>
        <dbReference type="ChEBI" id="CHEBI:30616"/>
    </ligand>
</feature>
<feature type="region of interest" description="Disordered" evidence="13">
    <location>
        <begin position="393"/>
        <end position="433"/>
    </location>
</feature>
<dbReference type="PROSITE" id="PS00108">
    <property type="entry name" value="PROTEIN_KINASE_ST"/>
    <property type="match status" value="1"/>
</dbReference>
<evidence type="ECO:0000256" key="2">
    <source>
        <dbReference type="ARBA" id="ARBA00004647"/>
    </source>
</evidence>
<evidence type="ECO:0000256" key="11">
    <source>
        <dbReference type="PROSITE-ProRule" id="PRU10141"/>
    </source>
</evidence>
<dbReference type="GO" id="GO:0000922">
    <property type="term" value="C:spindle pole"/>
    <property type="evidence" value="ECO:0007669"/>
    <property type="project" value="UniProtKB-SubCell"/>
</dbReference>
<dbReference type="EMBL" id="DF144175">
    <property type="protein sequence ID" value="GAA56166.1"/>
    <property type="molecule type" value="Genomic_DNA"/>
</dbReference>
<accession>G7YT86</accession>
<evidence type="ECO:0000313" key="15">
    <source>
        <dbReference type="EMBL" id="GAA56166.1"/>
    </source>
</evidence>
<name>G7YT86_CLOSI</name>
<dbReference type="InterPro" id="IPR017441">
    <property type="entry name" value="Protein_kinase_ATP_BS"/>
</dbReference>
<evidence type="ECO:0000256" key="10">
    <source>
        <dbReference type="ARBA" id="ARBA00039067"/>
    </source>
</evidence>
<keyword evidence="4 12" id="KW-0723">Serine/threonine-protein kinase</keyword>
<dbReference type="Pfam" id="PF00069">
    <property type="entry name" value="Pkinase"/>
    <property type="match status" value="1"/>
</dbReference>
<dbReference type="InterPro" id="IPR011009">
    <property type="entry name" value="Kinase-like_dom_sf"/>
</dbReference>
<organism evidence="15 16">
    <name type="scientific">Clonorchis sinensis</name>
    <name type="common">Chinese liver fluke</name>
    <dbReference type="NCBI Taxonomy" id="79923"/>
    <lineage>
        <taxon>Eukaryota</taxon>
        <taxon>Metazoa</taxon>
        <taxon>Spiralia</taxon>
        <taxon>Lophotrochozoa</taxon>
        <taxon>Platyhelminthes</taxon>
        <taxon>Trematoda</taxon>
        <taxon>Digenea</taxon>
        <taxon>Opisthorchiida</taxon>
        <taxon>Opisthorchiata</taxon>
        <taxon>Opisthorchiidae</taxon>
        <taxon>Clonorchis</taxon>
    </lineage>
</organism>
<evidence type="ECO:0000256" key="7">
    <source>
        <dbReference type="ARBA" id="ARBA00022777"/>
    </source>
</evidence>
<evidence type="ECO:0000259" key="14">
    <source>
        <dbReference type="PROSITE" id="PS50011"/>
    </source>
</evidence>
<dbReference type="FunFam" id="1.10.510.10:FF:000148">
    <property type="entry name" value="Serine/threonine-protein kinase Nek7"/>
    <property type="match status" value="1"/>
</dbReference>
<dbReference type="GO" id="GO:0004674">
    <property type="term" value="F:protein serine/threonine kinase activity"/>
    <property type="evidence" value="ECO:0007669"/>
    <property type="project" value="UniProtKB-KW"/>
</dbReference>
<dbReference type="SMART" id="SM00220">
    <property type="entry name" value="S_TKc"/>
    <property type="match status" value="1"/>
</dbReference>
<dbReference type="InterPro" id="IPR008271">
    <property type="entry name" value="Ser/Thr_kinase_AS"/>
</dbReference>
<evidence type="ECO:0000256" key="6">
    <source>
        <dbReference type="ARBA" id="ARBA00022741"/>
    </source>
</evidence>
<dbReference type="Proteomes" id="UP000008909">
    <property type="component" value="Unassembled WGS sequence"/>
</dbReference>
<dbReference type="InterPro" id="IPR001245">
    <property type="entry name" value="Ser-Thr/Tyr_kinase_cat_dom"/>
</dbReference>
<sequence>MTTIDQVLDFIPVAEREIVISSDGVYMPHMSRDYYEIQPECQIPKCNEEHIRSQSTITRMDPRLSFLCKRTCLFKEHSENRRVKTNFGTNAVLSKFVRFYEYVNGGQTLIGAEDNRITLDDFVEYQVIGIGQFSTVYRARYPYSGDESSSLNVAIKAVKIFEMTDAKARNDCIQEIDLLKKLNHPNVISYLASFIENNELIIVLELADAGDLSHMIRHFKKRKRLIPEKTIWKYFVQICSGLEHMHCKRIMHRDIKPANVFINARGQVKLGDLGLGRYFSSKTTVAHSLVGTPYYMSPERIDENGYDFASDIWSLGCLLYEMAALQSPFYGEHMNLYRLCRKIKSGDYAPLPDSIHSLELRDLVKQCIQTNPKDRPKIKEVHEVACEMYQRLHGTPSTTPEEMERPSSARATASGATPPHSPICPIMEPARPK</sequence>
<keyword evidence="5" id="KW-0808">Transferase</keyword>
<protein>
    <recommendedName>
        <fullName evidence="10">NEK6-subfamily protein kinase</fullName>
        <ecNumber evidence="10">2.7.11.34</ecNumber>
    </recommendedName>
</protein>
<dbReference type="AlphaFoldDB" id="G7YT86"/>
<evidence type="ECO:0000256" key="1">
    <source>
        <dbReference type="ARBA" id="ARBA00004300"/>
    </source>
</evidence>
<evidence type="ECO:0000256" key="8">
    <source>
        <dbReference type="ARBA" id="ARBA00022840"/>
    </source>
</evidence>
<evidence type="ECO:0000256" key="12">
    <source>
        <dbReference type="RuleBase" id="RU000304"/>
    </source>
</evidence>
<keyword evidence="16" id="KW-1185">Reference proteome</keyword>
<evidence type="ECO:0000256" key="5">
    <source>
        <dbReference type="ARBA" id="ARBA00022679"/>
    </source>
</evidence>
<dbReference type="PROSITE" id="PS50011">
    <property type="entry name" value="PROTEIN_KINASE_DOM"/>
    <property type="match status" value="1"/>
</dbReference>
<reference evidence="15" key="1">
    <citation type="journal article" date="2011" name="Genome Biol.">
        <title>The draft genome of the carcinogenic human liver fluke Clonorchis sinensis.</title>
        <authorList>
            <person name="Wang X."/>
            <person name="Chen W."/>
            <person name="Huang Y."/>
            <person name="Sun J."/>
            <person name="Men J."/>
            <person name="Liu H."/>
            <person name="Luo F."/>
            <person name="Guo L."/>
            <person name="Lv X."/>
            <person name="Deng C."/>
            <person name="Zhou C."/>
            <person name="Fan Y."/>
            <person name="Li X."/>
            <person name="Huang L."/>
            <person name="Hu Y."/>
            <person name="Liang C."/>
            <person name="Hu X."/>
            <person name="Xu J."/>
            <person name="Yu X."/>
        </authorList>
    </citation>
    <scope>NUCLEOTIDE SEQUENCE [LARGE SCALE GENOMIC DNA]</scope>
    <source>
        <strain evidence="15">Henan</strain>
    </source>
</reference>
<evidence type="ECO:0000256" key="4">
    <source>
        <dbReference type="ARBA" id="ARBA00022527"/>
    </source>
</evidence>
<dbReference type="InterPro" id="IPR000719">
    <property type="entry name" value="Prot_kinase_dom"/>
</dbReference>
<reference key="2">
    <citation type="submission" date="2011-10" db="EMBL/GenBank/DDBJ databases">
        <title>The genome and transcriptome sequence of Clonorchis sinensis provide insights into the carcinogenic liver fluke.</title>
        <authorList>
            <person name="Wang X."/>
            <person name="Huang Y."/>
            <person name="Chen W."/>
            <person name="Liu H."/>
            <person name="Guo L."/>
            <person name="Chen Y."/>
            <person name="Luo F."/>
            <person name="Zhou W."/>
            <person name="Sun J."/>
            <person name="Mao Q."/>
            <person name="Liang P."/>
            <person name="Zhou C."/>
            <person name="Tian Y."/>
            <person name="Men J."/>
            <person name="Lv X."/>
            <person name="Huang L."/>
            <person name="Zhou J."/>
            <person name="Hu Y."/>
            <person name="Li R."/>
            <person name="Zhang F."/>
            <person name="Lei H."/>
            <person name="Li X."/>
            <person name="Hu X."/>
            <person name="Liang C."/>
            <person name="Xu J."/>
            <person name="Wu Z."/>
            <person name="Yu X."/>
        </authorList>
    </citation>
    <scope>NUCLEOTIDE SEQUENCE</scope>
    <source>
        <strain>Henan</strain>
    </source>
</reference>
<evidence type="ECO:0000256" key="13">
    <source>
        <dbReference type="SAM" id="MobiDB-lite"/>
    </source>
</evidence>
<evidence type="ECO:0000313" key="16">
    <source>
        <dbReference type="Proteomes" id="UP000008909"/>
    </source>
</evidence>
<dbReference type="Gene3D" id="3.30.200.20">
    <property type="entry name" value="Phosphorylase Kinase, domain 1"/>
    <property type="match status" value="1"/>
</dbReference>
<feature type="domain" description="Protein kinase" evidence="14">
    <location>
        <begin position="122"/>
        <end position="385"/>
    </location>
</feature>